<accession>A0AA39T6L6</accession>
<gene>
    <name evidence="1" type="ORF">EV420DRAFT_1473853</name>
</gene>
<comment type="caution">
    <text evidence="1">The sequence shown here is derived from an EMBL/GenBank/DDBJ whole genome shotgun (WGS) entry which is preliminary data.</text>
</comment>
<protein>
    <submittedName>
        <fullName evidence="1">Uncharacterized protein</fullName>
    </submittedName>
</protein>
<dbReference type="RefSeq" id="XP_060338376.1">
    <property type="nucleotide sequence ID" value="XM_060469176.1"/>
</dbReference>
<evidence type="ECO:0000313" key="1">
    <source>
        <dbReference type="EMBL" id="KAK0468101.1"/>
    </source>
</evidence>
<name>A0AA39T6L6_ARMTA</name>
<dbReference type="Proteomes" id="UP001175211">
    <property type="component" value="Unassembled WGS sequence"/>
</dbReference>
<dbReference type="AlphaFoldDB" id="A0AA39T6L6"/>
<reference evidence="1" key="1">
    <citation type="submission" date="2023-06" db="EMBL/GenBank/DDBJ databases">
        <authorList>
            <consortium name="Lawrence Berkeley National Laboratory"/>
            <person name="Ahrendt S."/>
            <person name="Sahu N."/>
            <person name="Indic B."/>
            <person name="Wong-Bajracharya J."/>
            <person name="Merenyi Z."/>
            <person name="Ke H.-M."/>
            <person name="Monk M."/>
            <person name="Kocsube S."/>
            <person name="Drula E."/>
            <person name="Lipzen A."/>
            <person name="Balint B."/>
            <person name="Henrissat B."/>
            <person name="Andreopoulos B."/>
            <person name="Martin F.M."/>
            <person name="Harder C.B."/>
            <person name="Rigling D."/>
            <person name="Ford K.L."/>
            <person name="Foster G.D."/>
            <person name="Pangilinan J."/>
            <person name="Papanicolaou A."/>
            <person name="Barry K."/>
            <person name="LaButti K."/>
            <person name="Viragh M."/>
            <person name="Koriabine M."/>
            <person name="Yan M."/>
            <person name="Riley R."/>
            <person name="Champramary S."/>
            <person name="Plett K.L."/>
            <person name="Tsai I.J."/>
            <person name="Slot J."/>
            <person name="Sipos G."/>
            <person name="Plett J."/>
            <person name="Nagy L.G."/>
            <person name="Grigoriev I.V."/>
        </authorList>
    </citation>
    <scope>NUCLEOTIDE SEQUENCE</scope>
    <source>
        <strain evidence="1">CCBAS 213</strain>
    </source>
</reference>
<organism evidence="1 2">
    <name type="scientific">Armillaria tabescens</name>
    <name type="common">Ringless honey mushroom</name>
    <name type="synonym">Agaricus tabescens</name>
    <dbReference type="NCBI Taxonomy" id="1929756"/>
    <lineage>
        <taxon>Eukaryota</taxon>
        <taxon>Fungi</taxon>
        <taxon>Dikarya</taxon>
        <taxon>Basidiomycota</taxon>
        <taxon>Agaricomycotina</taxon>
        <taxon>Agaricomycetes</taxon>
        <taxon>Agaricomycetidae</taxon>
        <taxon>Agaricales</taxon>
        <taxon>Marasmiineae</taxon>
        <taxon>Physalacriaceae</taxon>
        <taxon>Desarmillaria</taxon>
    </lineage>
</organism>
<dbReference type="GeneID" id="85352724"/>
<keyword evidence="2" id="KW-1185">Reference proteome</keyword>
<evidence type="ECO:0000313" key="2">
    <source>
        <dbReference type="Proteomes" id="UP001175211"/>
    </source>
</evidence>
<dbReference type="EMBL" id="JAUEPS010000002">
    <property type="protein sequence ID" value="KAK0468101.1"/>
    <property type="molecule type" value="Genomic_DNA"/>
</dbReference>
<proteinExistence type="predicted"/>
<sequence length="881" mass="100411">MMRSPIRTVIQDDYNHLFLCLEADALPPVPAGGITFQDPKSSWLPDPKDFIRRSWASDTMPYQGFLPVHRSSVYQCVLFKCLDYSSASIPLFSPSPGQWALETKVADKWKHLEILLDILRRTLGKKLDCVERLSYPRFPPPWEYGYHHAKCHKMAMEHAAMRSRDAFLILAGEISFLLALTLAKKDGDDWEITLTEEVGGNWTDLIRTSWLVQNDSGFWQGEEASRRVGLFVDPRACKNAAKFLEAYTTYSIPVWINWGPITSPFEALDQSLRQKYYFWVPPSKVVRRTKAAEHIAPQTHDISLGTGRRQTGEIFVVSESEQNVRRTTGYSDVLAANHSDNTRVTVEGHRYSEELQLLHTPTYEKQSCHVRTTELVSEEQKYPIGNVDTFVWERVDDKEYVAMRHVSDSSIPPGQRHPPLPMEKGAQASVGKLSALSWEKAYSTKLFEAQSQVLSEDLKPKEHEYWPLKDVLRFRFGIQTARPTDPSPSLRLTAVDEAKVTTCLKSLEYFSVPQDDVEKSVFLSLGEFVLWLAWHATKKEGSGKSVITASHVQPPPTSIPVTWWDLLPQSHSYLGKLASPLDIQAVRWHDGGDERTGYRLQVQGASKVHEQRYMLIVYRADDVLHCLRLSGMTCLDDLIEELCGHGIRFTVGVQADPSNPKSGRKPCVNGPCQTAYTAIPYRPANFKAGLLDYISYVRRRAALLRDPVVAKAALMHGGIIWRLAMEHIDDFSVILQRPTDDILRYGKCHKVTVLGREEREIHMWEESLSESQLNVICGVYKVYNQSPNGYSLTQDISWFPKDGSFKNSALSVGFWTADTEQWYIRRVQLYLSADSEKSCLNQAGWRSSVRLWSILLTITFWCINDEDAPGRRGRRSFLIER</sequence>